<keyword evidence="8" id="KW-1185">Reference proteome</keyword>
<evidence type="ECO:0000256" key="4">
    <source>
        <dbReference type="ARBA" id="ARBA00022777"/>
    </source>
</evidence>
<dbReference type="STRING" id="1265313.HRUBRA_02394"/>
<dbReference type="UniPathway" id="UPA00574">
    <property type="reaction ID" value="UER00637"/>
</dbReference>
<dbReference type="UniPathway" id="UPA00579">
    <property type="reaction ID" value="UER00640"/>
</dbReference>
<dbReference type="GO" id="GO:0005737">
    <property type="term" value="C:cytoplasm"/>
    <property type="evidence" value="ECO:0007669"/>
    <property type="project" value="UniProtKB-SubCell"/>
</dbReference>
<dbReference type="GO" id="GO:0004849">
    <property type="term" value="F:uridine kinase activity"/>
    <property type="evidence" value="ECO:0007669"/>
    <property type="project" value="UniProtKB-EC"/>
</dbReference>
<accession>A0A095XTN8</accession>
<dbReference type="Pfam" id="PF00485">
    <property type="entry name" value="PRK"/>
    <property type="match status" value="1"/>
</dbReference>
<dbReference type="PRINTS" id="PR00988">
    <property type="entry name" value="URIDINKINASE"/>
</dbReference>
<feature type="domain" description="Phosphoribulokinase/uridine kinase" evidence="6">
    <location>
        <begin position="5"/>
        <end position="194"/>
    </location>
</feature>
<evidence type="ECO:0000256" key="1">
    <source>
        <dbReference type="ARBA" id="ARBA00004690"/>
    </source>
</evidence>
<organism evidence="7 8">
    <name type="scientific">Pseudohaliea rubra DSM 19751</name>
    <dbReference type="NCBI Taxonomy" id="1265313"/>
    <lineage>
        <taxon>Bacteria</taxon>
        <taxon>Pseudomonadati</taxon>
        <taxon>Pseudomonadota</taxon>
        <taxon>Gammaproteobacteria</taxon>
        <taxon>Cellvibrionales</taxon>
        <taxon>Halieaceae</taxon>
        <taxon>Pseudohaliea</taxon>
    </lineage>
</organism>
<keyword evidence="5" id="KW-0963">Cytoplasm</keyword>
<comment type="caution">
    <text evidence="7">The sequence shown here is derived from an EMBL/GenBank/DDBJ whole genome shotgun (WGS) entry which is preliminary data.</text>
</comment>
<dbReference type="SUPFAM" id="SSF52540">
    <property type="entry name" value="P-loop containing nucleoside triphosphate hydrolases"/>
    <property type="match status" value="1"/>
</dbReference>
<dbReference type="EMBL" id="AUVB01000075">
    <property type="protein sequence ID" value="KGE03021.1"/>
    <property type="molecule type" value="Genomic_DNA"/>
</dbReference>
<dbReference type="GO" id="GO:0005524">
    <property type="term" value="F:ATP binding"/>
    <property type="evidence" value="ECO:0007669"/>
    <property type="project" value="UniProtKB-KW"/>
</dbReference>
<dbReference type="CDD" id="cd02023">
    <property type="entry name" value="UMPK"/>
    <property type="match status" value="1"/>
</dbReference>
<dbReference type="InterPro" id="IPR027417">
    <property type="entry name" value="P-loop_NTPase"/>
</dbReference>
<dbReference type="PATRIC" id="fig|1265313.6.peg.2364"/>
<proteinExistence type="inferred from homology"/>
<name>A0A095XTN8_9GAMM</name>
<dbReference type="EC" id="2.7.1.48" evidence="5"/>
<keyword evidence="5" id="KW-0067">ATP-binding</keyword>
<dbReference type="Proteomes" id="UP000029640">
    <property type="component" value="Unassembled WGS sequence"/>
</dbReference>
<dbReference type="InterPro" id="IPR000764">
    <property type="entry name" value="Uridine_kinase-like"/>
</dbReference>
<dbReference type="GO" id="GO:0044206">
    <property type="term" value="P:UMP salvage"/>
    <property type="evidence" value="ECO:0007669"/>
    <property type="project" value="UniProtKB-UniPathway"/>
</dbReference>
<dbReference type="Gene3D" id="3.40.50.300">
    <property type="entry name" value="P-loop containing nucleotide triphosphate hydrolases"/>
    <property type="match status" value="1"/>
</dbReference>
<evidence type="ECO:0000259" key="6">
    <source>
        <dbReference type="Pfam" id="PF00485"/>
    </source>
</evidence>
<dbReference type="GO" id="GO:0044211">
    <property type="term" value="P:CTP salvage"/>
    <property type="evidence" value="ECO:0007669"/>
    <property type="project" value="UniProtKB-UniPathway"/>
</dbReference>
<keyword evidence="3 5" id="KW-0547">Nucleotide-binding</keyword>
<comment type="pathway">
    <text evidence="1 5">Pyrimidine metabolism; UMP biosynthesis via salvage pathway; UMP from uridine: step 1/1.</text>
</comment>
<evidence type="ECO:0000256" key="3">
    <source>
        <dbReference type="ARBA" id="ARBA00022741"/>
    </source>
</evidence>
<evidence type="ECO:0000313" key="7">
    <source>
        <dbReference type="EMBL" id="KGE03021.1"/>
    </source>
</evidence>
<dbReference type="HOGENOM" id="CLU_021278_1_2_6"/>
<evidence type="ECO:0000313" key="8">
    <source>
        <dbReference type="Proteomes" id="UP000029640"/>
    </source>
</evidence>
<dbReference type="GO" id="GO:0043771">
    <property type="term" value="F:cytidine kinase activity"/>
    <property type="evidence" value="ECO:0007669"/>
    <property type="project" value="RHEA"/>
</dbReference>
<keyword evidence="2 5" id="KW-0808">Transferase</keyword>
<gene>
    <name evidence="7" type="ORF">HRUBRA_02394</name>
</gene>
<sequence length="213" mass="23623">MTPCIIAIAGPSGSGKSLFAQTLVQAVRQAIPGLSLSVIAEDAYYRDQSSLPPAQREQVNYDHPDALEQALLCEHLKALRAGRPVAVPVYDYARHTRSPQTREVAPAPVILVEGILLLADPDLRGLFDIRFYVDTPLDLCLLRRIERDMATRGRTLESITRQYEQSVRPMYHEFIRPSARHADMVITGGGRNSVAVDVVRRLVQTHAQGDGSR</sequence>
<dbReference type="NCBIfam" id="TIGR00235">
    <property type="entry name" value="udk"/>
    <property type="match status" value="1"/>
</dbReference>
<comment type="catalytic activity">
    <reaction evidence="5">
        <text>cytidine + ATP = CMP + ADP + H(+)</text>
        <dbReference type="Rhea" id="RHEA:24674"/>
        <dbReference type="ChEBI" id="CHEBI:15378"/>
        <dbReference type="ChEBI" id="CHEBI:17562"/>
        <dbReference type="ChEBI" id="CHEBI:30616"/>
        <dbReference type="ChEBI" id="CHEBI:60377"/>
        <dbReference type="ChEBI" id="CHEBI:456216"/>
        <dbReference type="EC" id="2.7.1.48"/>
    </reaction>
</comment>
<evidence type="ECO:0000256" key="2">
    <source>
        <dbReference type="ARBA" id="ARBA00022679"/>
    </source>
</evidence>
<dbReference type="AlphaFoldDB" id="A0A095XTN8"/>
<dbReference type="OrthoDB" id="9777642at2"/>
<reference evidence="7 8" key="1">
    <citation type="journal article" date="2014" name="Genome Announc.">
        <title>Genome Sequence of Gammaproteobacterial Pseudohaliea rubra Type Strain DSM 19751, Isolated from Coastal Seawater of the Mediterranean Sea.</title>
        <authorList>
            <person name="Spring S."/>
            <person name="Fiebig A."/>
            <person name="Riedel T."/>
            <person name="Goker M."/>
            <person name="Klenk H.P."/>
        </authorList>
    </citation>
    <scope>NUCLEOTIDE SEQUENCE [LARGE SCALE GENOMIC DNA]</scope>
    <source>
        <strain evidence="7 8">DSM 19751</strain>
    </source>
</reference>
<comment type="similarity">
    <text evidence="5">Belongs to the uridine kinase family.</text>
</comment>
<comment type="pathway">
    <text evidence="5">Pyrimidine metabolism; CTP biosynthesis via salvage pathway; CTP from cytidine: step 1/3.</text>
</comment>
<dbReference type="InterPro" id="IPR006083">
    <property type="entry name" value="PRK/URK"/>
</dbReference>
<protein>
    <recommendedName>
        <fullName evidence="5">Uridine kinase</fullName>
        <ecNumber evidence="5">2.7.1.48</ecNumber>
    </recommendedName>
</protein>
<dbReference type="NCBIfam" id="NF004018">
    <property type="entry name" value="PRK05480.1"/>
    <property type="match status" value="1"/>
</dbReference>
<evidence type="ECO:0000256" key="5">
    <source>
        <dbReference type="RuleBase" id="RU003825"/>
    </source>
</evidence>
<comment type="subcellular location">
    <subcellularLocation>
        <location evidence="5">Cytoplasm</location>
    </subcellularLocation>
</comment>
<keyword evidence="4 5" id="KW-0418">Kinase</keyword>
<comment type="catalytic activity">
    <reaction evidence="5">
        <text>uridine + ATP = UMP + ADP + H(+)</text>
        <dbReference type="Rhea" id="RHEA:16825"/>
        <dbReference type="ChEBI" id="CHEBI:15378"/>
        <dbReference type="ChEBI" id="CHEBI:16704"/>
        <dbReference type="ChEBI" id="CHEBI:30616"/>
        <dbReference type="ChEBI" id="CHEBI:57865"/>
        <dbReference type="ChEBI" id="CHEBI:456216"/>
        <dbReference type="EC" id="2.7.1.48"/>
    </reaction>
</comment>
<dbReference type="eggNOG" id="COG0572">
    <property type="taxonomic scope" value="Bacteria"/>
</dbReference>
<dbReference type="PANTHER" id="PTHR10285">
    <property type="entry name" value="URIDINE KINASE"/>
    <property type="match status" value="1"/>
</dbReference>
<dbReference type="RefSeq" id="WP_035517900.1">
    <property type="nucleotide sequence ID" value="NZ_KN234792.1"/>
</dbReference>